<evidence type="ECO:0000256" key="1">
    <source>
        <dbReference type="SAM" id="SignalP"/>
    </source>
</evidence>
<gene>
    <name evidence="2" type="ORF">L9F63_002346</name>
</gene>
<dbReference type="EMBL" id="JASPKZ010003886">
    <property type="protein sequence ID" value="KAJ9591125.1"/>
    <property type="molecule type" value="Genomic_DNA"/>
</dbReference>
<evidence type="ECO:0000313" key="3">
    <source>
        <dbReference type="Proteomes" id="UP001233999"/>
    </source>
</evidence>
<accession>A0AAD8A1Y4</accession>
<comment type="caution">
    <text evidence="2">The sequence shown here is derived from an EMBL/GenBank/DDBJ whole genome shotgun (WGS) entry which is preliminary data.</text>
</comment>
<sequence length="118" mass="13637">RHFILGSALKLQGLIVWFEALQNVLQAYRDKDFGYNVRVFQRLELYSQEQQTAFTPYALKPLPSAGKLNVDPVLHGSKNKSEFDLFYMITELTNPLITLSHRLAFVFIGFQYSGEYIT</sequence>
<reference evidence="2" key="2">
    <citation type="submission" date="2023-05" db="EMBL/GenBank/DDBJ databases">
        <authorList>
            <person name="Fouks B."/>
        </authorList>
    </citation>
    <scope>NUCLEOTIDE SEQUENCE</scope>
    <source>
        <strain evidence="2">Stay&amp;Tobe</strain>
        <tissue evidence="2">Testes</tissue>
    </source>
</reference>
<organism evidence="2 3">
    <name type="scientific">Diploptera punctata</name>
    <name type="common">Pacific beetle cockroach</name>
    <dbReference type="NCBI Taxonomy" id="6984"/>
    <lineage>
        <taxon>Eukaryota</taxon>
        <taxon>Metazoa</taxon>
        <taxon>Ecdysozoa</taxon>
        <taxon>Arthropoda</taxon>
        <taxon>Hexapoda</taxon>
        <taxon>Insecta</taxon>
        <taxon>Pterygota</taxon>
        <taxon>Neoptera</taxon>
        <taxon>Polyneoptera</taxon>
        <taxon>Dictyoptera</taxon>
        <taxon>Blattodea</taxon>
        <taxon>Blaberoidea</taxon>
        <taxon>Blaberidae</taxon>
        <taxon>Diplopterinae</taxon>
        <taxon>Diploptera</taxon>
    </lineage>
</organism>
<feature type="signal peptide" evidence="1">
    <location>
        <begin position="1"/>
        <end position="27"/>
    </location>
</feature>
<feature type="non-terminal residue" evidence="2">
    <location>
        <position position="1"/>
    </location>
</feature>
<feature type="non-terminal residue" evidence="2">
    <location>
        <position position="118"/>
    </location>
</feature>
<proteinExistence type="predicted"/>
<name>A0AAD8A1Y4_DIPPU</name>
<evidence type="ECO:0000313" key="2">
    <source>
        <dbReference type="EMBL" id="KAJ9591125.1"/>
    </source>
</evidence>
<protein>
    <submittedName>
        <fullName evidence="2">Uncharacterized protein</fullName>
    </submittedName>
</protein>
<feature type="chain" id="PRO_5041995945" evidence="1">
    <location>
        <begin position="28"/>
        <end position="118"/>
    </location>
</feature>
<keyword evidence="1" id="KW-0732">Signal</keyword>
<reference evidence="2" key="1">
    <citation type="journal article" date="2023" name="IScience">
        <title>Live-bearing cockroach genome reveals convergent evolutionary mechanisms linked to viviparity in insects and beyond.</title>
        <authorList>
            <person name="Fouks B."/>
            <person name="Harrison M.C."/>
            <person name="Mikhailova A.A."/>
            <person name="Marchal E."/>
            <person name="English S."/>
            <person name="Carruthers M."/>
            <person name="Jennings E.C."/>
            <person name="Chiamaka E.L."/>
            <person name="Frigard R.A."/>
            <person name="Pippel M."/>
            <person name="Attardo G.M."/>
            <person name="Benoit J.B."/>
            <person name="Bornberg-Bauer E."/>
            <person name="Tobe S.S."/>
        </authorList>
    </citation>
    <scope>NUCLEOTIDE SEQUENCE</scope>
    <source>
        <strain evidence="2">Stay&amp;Tobe</strain>
    </source>
</reference>
<dbReference type="AlphaFoldDB" id="A0AAD8A1Y4"/>
<dbReference type="Proteomes" id="UP001233999">
    <property type="component" value="Unassembled WGS sequence"/>
</dbReference>
<keyword evidence="3" id="KW-1185">Reference proteome</keyword>